<dbReference type="InterPro" id="IPR013320">
    <property type="entry name" value="ConA-like_dom_sf"/>
</dbReference>
<accession>H3A8C1</accession>
<dbReference type="SUPFAM" id="SSF49899">
    <property type="entry name" value="Concanavalin A-like lectins/glucanases"/>
    <property type="match status" value="1"/>
</dbReference>
<proteinExistence type="predicted"/>
<dbReference type="Proteomes" id="UP000008672">
    <property type="component" value="Unassembled WGS sequence"/>
</dbReference>
<reference evidence="9" key="1">
    <citation type="submission" date="2011-08" db="EMBL/GenBank/DDBJ databases">
        <title>The draft genome of Latimeria chalumnae.</title>
        <authorList>
            <person name="Di Palma F."/>
            <person name="Alfoldi J."/>
            <person name="Johnson J."/>
            <person name="Berlin A."/>
            <person name="Gnerre S."/>
            <person name="Jaffe D."/>
            <person name="MacCallum I."/>
            <person name="Young S."/>
            <person name="Walker B.J."/>
            <person name="Lander E."/>
            <person name="Lindblad-Toh K."/>
        </authorList>
    </citation>
    <scope>NUCLEOTIDE SEQUENCE [LARGE SCALE GENOMIC DNA]</scope>
    <source>
        <strain evidence="9">Wild caught</strain>
    </source>
</reference>
<dbReference type="EMBL" id="AFYH01234567">
    <property type="status" value="NOT_ANNOTATED_CDS"/>
    <property type="molecule type" value="Genomic_DNA"/>
</dbReference>
<dbReference type="PROSITE" id="PS00518">
    <property type="entry name" value="ZF_RING_1"/>
    <property type="match status" value="1"/>
</dbReference>
<dbReference type="SMART" id="SM00449">
    <property type="entry name" value="SPRY"/>
    <property type="match status" value="1"/>
</dbReference>
<dbReference type="InParanoid" id="H3A8C1"/>
<dbReference type="InterPro" id="IPR000315">
    <property type="entry name" value="Znf_B-box"/>
</dbReference>
<evidence type="ECO:0000256" key="4">
    <source>
        <dbReference type="PROSITE-ProRule" id="PRU00024"/>
    </source>
</evidence>
<dbReference type="PROSITE" id="PS50119">
    <property type="entry name" value="ZF_BBOX"/>
    <property type="match status" value="1"/>
</dbReference>
<dbReference type="EMBL" id="AFYH01234568">
    <property type="status" value="NOT_ANNOTATED_CDS"/>
    <property type="molecule type" value="Genomic_DNA"/>
</dbReference>
<dbReference type="eggNOG" id="KOG2177">
    <property type="taxonomic scope" value="Eukaryota"/>
</dbReference>
<sequence>MDSKSFTEGLEDEMSCPVCQELFKDPVTLRCGHNFCRECLCEYWKEKISQLCPICRADSAITDLKTNYTLRNIVEMHKKERKKSKIQSKYVCSQHGEKRKLYCLEDEKAICLVCQTSRKHKNHKFLPIEEAAQEFKVGIEKALKSPSQTTLMNGMASTKRPKVHPNIKCHLLHGHLQIRNAACNEVQGQWRSGDQSPTVLMVTFSKEKRTSLKKPSSSHPLRHLMKKEHLIELQEDLFSTGSKTLLKSPQIMKYADYKPREPEAVSAADIDGYKYKDRLQYRVWKKMLKFINRVTVTLDPNTAHPQLILSEDLTAVTYGHTRREDLPDNPERFDHSYCVLGSEGFTSGTHSWVVDVEKQTFCFLGVAAESANRKGDFDLTPELGYWIVQLYYGDYCAYTDEEGLTQLDVLKSPKKVLVCVDYEAGEVSFSNADDMSHMYTFTHKFKHKIFPFFFTGTDWAPLRICNLSSSQSEPIL</sequence>
<keyword evidence="2 4" id="KW-0863">Zinc-finger</keyword>
<dbReference type="Gene3D" id="2.60.120.920">
    <property type="match status" value="1"/>
</dbReference>
<dbReference type="PRINTS" id="PR01407">
    <property type="entry name" value="BUTYPHLNCDUF"/>
</dbReference>
<dbReference type="InterPro" id="IPR013083">
    <property type="entry name" value="Znf_RING/FYVE/PHD"/>
</dbReference>
<dbReference type="InterPro" id="IPR001841">
    <property type="entry name" value="Znf_RING"/>
</dbReference>
<dbReference type="CDD" id="cd12893">
    <property type="entry name" value="SPRY_PRY_TRIM35"/>
    <property type="match status" value="1"/>
</dbReference>
<dbReference type="Bgee" id="ENSLACG00000005232">
    <property type="expression patterns" value="Expressed in post-anal tail muscle and 6 other cell types or tissues"/>
</dbReference>
<dbReference type="HOGENOM" id="CLU_013137_0_3_1"/>
<dbReference type="SMART" id="SM00184">
    <property type="entry name" value="RING"/>
    <property type="match status" value="1"/>
</dbReference>
<dbReference type="SUPFAM" id="SSF57850">
    <property type="entry name" value="RING/U-box"/>
    <property type="match status" value="1"/>
</dbReference>
<dbReference type="PROSITE" id="PS50188">
    <property type="entry name" value="B302_SPRY"/>
    <property type="match status" value="1"/>
</dbReference>
<evidence type="ECO:0000259" key="6">
    <source>
        <dbReference type="PROSITE" id="PS50119"/>
    </source>
</evidence>
<dbReference type="PANTHER" id="PTHR24103">
    <property type="entry name" value="E3 UBIQUITIN-PROTEIN LIGASE TRIM"/>
    <property type="match status" value="1"/>
</dbReference>
<protein>
    <recommendedName>
        <fullName evidence="10">Tripartite motif containing 35</fullName>
    </recommendedName>
</protein>
<dbReference type="InterPro" id="IPR003879">
    <property type="entry name" value="Butyrophylin_SPRY"/>
</dbReference>
<reference evidence="8" key="2">
    <citation type="submission" date="2025-08" db="UniProtKB">
        <authorList>
            <consortium name="Ensembl"/>
        </authorList>
    </citation>
    <scope>IDENTIFICATION</scope>
</reference>
<reference evidence="8" key="3">
    <citation type="submission" date="2025-09" db="UniProtKB">
        <authorList>
            <consortium name="Ensembl"/>
        </authorList>
    </citation>
    <scope>IDENTIFICATION</scope>
</reference>
<evidence type="ECO:0000313" key="9">
    <source>
        <dbReference type="Proteomes" id="UP000008672"/>
    </source>
</evidence>
<dbReference type="OMA" id="WAPLRIC"/>
<dbReference type="InterPro" id="IPR006574">
    <property type="entry name" value="PRY"/>
</dbReference>
<keyword evidence="1" id="KW-0479">Metal-binding</keyword>
<dbReference type="EMBL" id="AFYH01234565">
    <property type="status" value="NOT_ANNOTATED_CDS"/>
    <property type="molecule type" value="Genomic_DNA"/>
</dbReference>
<dbReference type="InterPro" id="IPR050143">
    <property type="entry name" value="TRIM/RBCC"/>
</dbReference>
<dbReference type="SUPFAM" id="SSF57845">
    <property type="entry name" value="B-box zinc-binding domain"/>
    <property type="match status" value="1"/>
</dbReference>
<evidence type="ECO:0008006" key="10">
    <source>
        <dbReference type="Google" id="ProtNLM"/>
    </source>
</evidence>
<dbReference type="GO" id="GO:0008270">
    <property type="term" value="F:zinc ion binding"/>
    <property type="evidence" value="ECO:0007669"/>
    <property type="project" value="UniProtKB-KW"/>
</dbReference>
<dbReference type="Pfam" id="PF00622">
    <property type="entry name" value="SPRY"/>
    <property type="match status" value="1"/>
</dbReference>
<evidence type="ECO:0000259" key="7">
    <source>
        <dbReference type="PROSITE" id="PS50188"/>
    </source>
</evidence>
<dbReference type="Pfam" id="PF13765">
    <property type="entry name" value="PRY"/>
    <property type="match status" value="1"/>
</dbReference>
<dbReference type="Ensembl" id="ENSLACT00000005944.1">
    <property type="protein sequence ID" value="ENSLACP00000005892.1"/>
    <property type="gene ID" value="ENSLACG00000005232.1"/>
</dbReference>
<dbReference type="EMBL" id="AFYH01234566">
    <property type="status" value="NOT_ANNOTATED_CDS"/>
    <property type="molecule type" value="Genomic_DNA"/>
</dbReference>
<keyword evidence="9" id="KW-1185">Reference proteome</keyword>
<evidence type="ECO:0000256" key="1">
    <source>
        <dbReference type="ARBA" id="ARBA00022723"/>
    </source>
</evidence>
<name>H3A8C1_LATCH</name>
<feature type="domain" description="B30.2/SPRY" evidence="7">
    <location>
        <begin position="276"/>
        <end position="471"/>
    </location>
</feature>
<evidence type="ECO:0000256" key="3">
    <source>
        <dbReference type="ARBA" id="ARBA00022833"/>
    </source>
</evidence>
<organism evidence="8 9">
    <name type="scientific">Latimeria chalumnae</name>
    <name type="common">Coelacanth</name>
    <dbReference type="NCBI Taxonomy" id="7897"/>
    <lineage>
        <taxon>Eukaryota</taxon>
        <taxon>Metazoa</taxon>
        <taxon>Chordata</taxon>
        <taxon>Craniata</taxon>
        <taxon>Vertebrata</taxon>
        <taxon>Euteleostomi</taxon>
        <taxon>Coelacanthiformes</taxon>
        <taxon>Coelacanthidae</taxon>
        <taxon>Latimeria</taxon>
    </lineage>
</organism>
<dbReference type="Pfam" id="PF15227">
    <property type="entry name" value="zf-C3HC4_4"/>
    <property type="match status" value="1"/>
</dbReference>
<dbReference type="InterPro" id="IPR017907">
    <property type="entry name" value="Znf_RING_CS"/>
</dbReference>
<dbReference type="Gene3D" id="3.30.160.60">
    <property type="entry name" value="Classic Zinc Finger"/>
    <property type="match status" value="1"/>
</dbReference>
<dbReference type="FunFam" id="2.60.120.920:FF:000004">
    <property type="entry name" value="Butyrophilin subfamily 1 member A1"/>
    <property type="match status" value="1"/>
</dbReference>
<evidence type="ECO:0000259" key="5">
    <source>
        <dbReference type="PROSITE" id="PS50089"/>
    </source>
</evidence>
<dbReference type="Gene3D" id="3.30.40.10">
    <property type="entry name" value="Zinc/RING finger domain, C3HC4 (zinc finger)"/>
    <property type="match status" value="1"/>
</dbReference>
<dbReference type="EMBL" id="AFYH01234564">
    <property type="status" value="NOT_ANNOTATED_CDS"/>
    <property type="molecule type" value="Genomic_DNA"/>
</dbReference>
<feature type="domain" description="B box-type" evidence="6">
    <location>
        <begin position="87"/>
        <end position="128"/>
    </location>
</feature>
<dbReference type="Pfam" id="PF00643">
    <property type="entry name" value="zf-B_box"/>
    <property type="match status" value="1"/>
</dbReference>
<feature type="domain" description="RING-type" evidence="5">
    <location>
        <begin position="16"/>
        <end position="56"/>
    </location>
</feature>
<dbReference type="InterPro" id="IPR003877">
    <property type="entry name" value="SPRY_dom"/>
</dbReference>
<evidence type="ECO:0000313" key="8">
    <source>
        <dbReference type="Ensembl" id="ENSLACP00000005892.1"/>
    </source>
</evidence>
<dbReference type="InterPro" id="IPR001870">
    <property type="entry name" value="B30.2/SPRY"/>
</dbReference>
<keyword evidence="3" id="KW-0862">Zinc</keyword>
<dbReference type="AlphaFoldDB" id="H3A8C1"/>
<dbReference type="SMART" id="SM00589">
    <property type="entry name" value="PRY"/>
    <property type="match status" value="1"/>
</dbReference>
<dbReference type="InterPro" id="IPR043136">
    <property type="entry name" value="B30.2/SPRY_sf"/>
</dbReference>
<dbReference type="SMART" id="SM00336">
    <property type="entry name" value="BBOX"/>
    <property type="match status" value="1"/>
</dbReference>
<dbReference type="GeneTree" id="ENSGT00970000193390"/>
<evidence type="ECO:0000256" key="2">
    <source>
        <dbReference type="ARBA" id="ARBA00022771"/>
    </source>
</evidence>
<dbReference type="PROSITE" id="PS50089">
    <property type="entry name" value="ZF_RING_2"/>
    <property type="match status" value="1"/>
</dbReference>